<reference evidence="4 5" key="1">
    <citation type="journal article" date="2022" name="bioRxiv">
        <title>Genomics of Preaxostyla Flagellates Illuminates Evolutionary Transitions and the Path Towards Mitochondrial Loss.</title>
        <authorList>
            <person name="Novak L.V.F."/>
            <person name="Treitli S.C."/>
            <person name="Pyrih J."/>
            <person name="Halakuc P."/>
            <person name="Pipaliya S.V."/>
            <person name="Vacek V."/>
            <person name="Brzon O."/>
            <person name="Soukal P."/>
            <person name="Eme L."/>
            <person name="Dacks J.B."/>
            <person name="Karnkowska A."/>
            <person name="Elias M."/>
            <person name="Hampl V."/>
        </authorList>
    </citation>
    <scope>NUCLEOTIDE SEQUENCE [LARGE SCALE GENOMIC DNA]</scope>
    <source>
        <strain evidence="4">NAU3</strain>
        <tissue evidence="4">Gut</tissue>
    </source>
</reference>
<dbReference type="InterPro" id="IPR000048">
    <property type="entry name" value="IQ_motif_EF-hand-BS"/>
</dbReference>
<comment type="caution">
    <text evidence="4">The sequence shown here is derived from an EMBL/GenBank/DDBJ whole genome shotgun (WGS) entry which is preliminary data.</text>
</comment>
<feature type="transmembrane region" description="Helical" evidence="2">
    <location>
        <begin position="1556"/>
        <end position="1578"/>
    </location>
</feature>
<gene>
    <name evidence="4" type="ORF">BLNAU_19464</name>
</gene>
<organism evidence="4 5">
    <name type="scientific">Blattamonas nauphoetae</name>
    <dbReference type="NCBI Taxonomy" id="2049346"/>
    <lineage>
        <taxon>Eukaryota</taxon>
        <taxon>Metamonada</taxon>
        <taxon>Preaxostyla</taxon>
        <taxon>Oxymonadida</taxon>
        <taxon>Blattamonas</taxon>
    </lineage>
</organism>
<dbReference type="PANTHER" id="PTHR12296:SF21">
    <property type="entry name" value="DENN DOMAIN-CONTAINING PROTEIN 3"/>
    <property type="match status" value="1"/>
</dbReference>
<feature type="domain" description="UDENN" evidence="3">
    <location>
        <begin position="17"/>
        <end position="649"/>
    </location>
</feature>
<feature type="transmembrane region" description="Helical" evidence="2">
    <location>
        <begin position="1488"/>
        <end position="1511"/>
    </location>
</feature>
<dbReference type="Proteomes" id="UP001281761">
    <property type="component" value="Unassembled WGS sequence"/>
</dbReference>
<proteinExistence type="predicted"/>
<dbReference type="SMART" id="SM00799">
    <property type="entry name" value="DENN"/>
    <property type="match status" value="1"/>
</dbReference>
<dbReference type="Pfam" id="PF00612">
    <property type="entry name" value="IQ"/>
    <property type="match status" value="1"/>
</dbReference>
<dbReference type="Gene3D" id="3.30.450.200">
    <property type="match status" value="1"/>
</dbReference>
<dbReference type="SMART" id="SM00800">
    <property type="entry name" value="uDENN"/>
    <property type="match status" value="1"/>
</dbReference>
<protein>
    <submittedName>
        <fullName evidence="4">Calmodulin-binding protein CRAG</fullName>
    </submittedName>
</protein>
<feature type="transmembrane region" description="Helical" evidence="2">
    <location>
        <begin position="1523"/>
        <end position="1544"/>
    </location>
</feature>
<sequence>MTESQRLAHYYAVCGLDFEFPSLLSQKRVISSFNDYAFSPTVLERFPHFNFSDLPFPTNPGIFCFPSGIRLSTSSNEPLFFSNTLTDIDGNRAYLFCLQISRPVTVTQLQALQPLLKHPLPSNSTFYLPTALILMTKFPLYNFFHAYMEELYSFVIAQSTISSSANDMKTRKLDPSLILFSHIKNIIFECPGPRQGISSLRVAVGEKVLHCFVPGPNDLPLLDFDLSLLFYCLSPANILTTLRGILFERHILFVSSRVGLLGIIPHLFLSLLHPFEWPHTFIPILPSTLITVVEAPTPFIVGIDRSIVVEATISPAVIVVDLDTNSVELPREDEWGLDLVPEIPKHWREKLLRLVSSEGALFSPLHPAIKDLTKIDTTRSKKLQTGKRKISLWDYISRSPPFSKSFTSLKSPFIHPFPDSNSVVPFSLFYSSLSHLYLKPSPHSLSTALLPFGFLAKKRVILPLTHAIQGRTASAQNSRRVVSQPAISTPQQLLPPPSYHANDNSTKAQSAPLPKLFFNSGFEDYANSPGAEQLSTVFHSSCTPPSPSITPPDSSFHTVEIRLAFLNMFVSVLSSLPSHINPFQPVPGTEVNTADGSLFFKGTEMLDGMTKKGGQGTEHIEIKHFVEGLIQTQLFSLFVEGWAAGRSRQYLPSELAKFEGRVKNLLTRIELVKDEHLLLDDSIRAKKNRRLFKTKTNNTQFLDLVEFSVGCCFVCPPPLLSGSGLVDFTDLDLGEDLTSESNPNKEETAFTRAQKLLSGVFVSSESLSTSQNDACLPPLPPSSTLFTYSPILLPSLFNKKGLVYSGTNENGRMTLHFRLALPTFFSSSPSSSAFSQSFPQYDSLSNPTDVGLWQKRVLEEAHREIKSGANLSGCLEGVFVELHHGKDVVAEDERRKKEKKDAEKRQAAQPAPSVNTNPPTSHQPQQDFTSFLQPPTAELQQYVEELVKRHPLPVLAASQVTVSKTFRMQQARRHFWSTREVTIRLQAQQRMKQQRKYYLQLRSSTIFVQSIARMRKHRRAFLKMRSAAIQIQSIVRMWEARQAYIKTRNGVILIQSIWRMKMARKQYLTFKNGMVRLGAVWKALLVRRVLVGWWKDSEFESIGRRMETMWDVMRVGEIEQIQMVGQVKQAVAVITEKNEKKKEIKQAQVLDSSHSFQFLSSFTTLLSASPMSVTDWRVNGVEVSRVEWRGTLRLNRMLREEVGRWEQQIGWSVENNKVSHVLPQPPPLPLLCTVSKRYRRSLPPASSTELRVQAAEPPNKQLLERLRTEKVLKEVGDEREKRKKKNEGERKRIFEMIRKDEKAKQETLFSQFGFGVKEKKKKERMWKILFEGDEWGRFEKKMNHYEDIHHSVFCLRTIVEAQTDAQQKIVATFSFRTGGEARFNYTYPTTSPTFLFLMPTAVHTSFRSSLDKEPGLCFTIVSAYDSHRLCSSAMLESSGSAALVSKTWGKQNVVLIDCFKPNTTFKANIAFVNPNENHLPLSEIPLPISFIVFAVIWTIALVASIVVTTVISSLNRSITLHLFFILSAILCLLSTVTAIILYHLPSYLENRLSVPYILLFVFPRAVAAAAVFVMYLIASHGTSILHHSILYSPRSVVQIRRRIQRVQKLEREQDRQTHQQEAEIQPITNPNDIDGNDLFQPTLRRTNSSSSLSSDDSTPDHLHEEPPVSKRICSNFRCLGTILSFLILIGLPMMSLVQIVPLFVFRILFGALMLYITNRMTTSNKESLNNFGNDWRRIMMRRLLEEPARNPNEPNPRLAAILNDPTVPVPYRPPRTQNSRQALYDLFSSDRQMQFFQNLRWFTLLFVILRFVALILETFFPATLVSVVVIFDECSILAGWLFLAALLLSKGKGSKIEVDMWHGNEETEQLRRERRREREERRRARRLEGYQVDTDVNTRNMENGDQLFVMNNNLAQTQPNSDSENQTPSHPRRDRQRDTTPNNLHGQADEYPTRRLRDRPTDVDATHVDLTHQPTQRQHRRRQPENTAAEVEGQQRRRKKSRRSRVFFGYEQNGFYLRKRRKTREQEANGESESTGLNSLSLHDEALEAAVQYEVSRQHQNHTHETRRAERLVRIRQLRQQRLMFERRLHRLTDETQISMTRAIVVALRRLENEMAVAMVLEDEILVIVESEQGDERPLDVKNVLTTSMPPSILIELPDGSFLAASASQ</sequence>
<keyword evidence="2" id="KW-1133">Transmembrane helix</keyword>
<dbReference type="Pfam" id="PF03456">
    <property type="entry name" value="uDENN"/>
    <property type="match status" value="1"/>
</dbReference>
<keyword evidence="2" id="KW-0472">Membrane</keyword>
<feature type="region of interest" description="Disordered" evidence="1">
    <location>
        <begin position="2018"/>
        <end position="2037"/>
    </location>
</feature>
<dbReference type="InterPro" id="IPR051696">
    <property type="entry name" value="DENN_Domain_GEFs"/>
</dbReference>
<dbReference type="PANTHER" id="PTHR12296">
    <property type="entry name" value="DENN DOMAIN-CONTAINING PROTEIN 4"/>
    <property type="match status" value="1"/>
</dbReference>
<feature type="compositionally biased region" description="Polar residues" evidence="1">
    <location>
        <begin position="1916"/>
        <end position="1929"/>
    </location>
</feature>
<feature type="transmembrane region" description="Helical" evidence="2">
    <location>
        <begin position="1676"/>
        <end position="1693"/>
    </location>
</feature>
<feature type="compositionally biased region" description="Basic and acidic residues" evidence="1">
    <location>
        <begin position="1610"/>
        <end position="1621"/>
    </location>
</feature>
<feature type="region of interest" description="Disordered" evidence="1">
    <location>
        <begin position="1916"/>
        <end position="2005"/>
    </location>
</feature>
<feature type="region of interest" description="Disordered" evidence="1">
    <location>
        <begin position="1610"/>
        <end position="1667"/>
    </location>
</feature>
<dbReference type="InterPro" id="IPR001194">
    <property type="entry name" value="cDENN_dom"/>
</dbReference>
<dbReference type="InterPro" id="IPR037516">
    <property type="entry name" value="Tripartite_DENN"/>
</dbReference>
<feature type="compositionally biased region" description="Basic and acidic residues" evidence="1">
    <location>
        <begin position="1658"/>
        <end position="1667"/>
    </location>
</feature>
<dbReference type="Pfam" id="PF02141">
    <property type="entry name" value="DENN"/>
    <property type="match status" value="1"/>
</dbReference>
<evidence type="ECO:0000313" key="4">
    <source>
        <dbReference type="EMBL" id="KAK2945609.1"/>
    </source>
</evidence>
<dbReference type="SMART" id="SM00015">
    <property type="entry name" value="IQ"/>
    <property type="match status" value="5"/>
</dbReference>
<dbReference type="InterPro" id="IPR027417">
    <property type="entry name" value="P-loop_NTPase"/>
</dbReference>
<feature type="compositionally biased region" description="Polar residues" evidence="1">
    <location>
        <begin position="912"/>
        <end position="929"/>
    </location>
</feature>
<feature type="transmembrane region" description="Helical" evidence="2">
    <location>
        <begin position="1699"/>
        <end position="1717"/>
    </location>
</feature>
<feature type="compositionally biased region" description="Basic and acidic residues" evidence="1">
    <location>
        <begin position="1947"/>
        <end position="1970"/>
    </location>
</feature>
<feature type="compositionally biased region" description="Basic and acidic residues" evidence="1">
    <location>
        <begin position="890"/>
        <end position="906"/>
    </location>
</feature>
<dbReference type="Gene3D" id="3.40.50.11500">
    <property type="match status" value="1"/>
</dbReference>
<dbReference type="SUPFAM" id="SSF52540">
    <property type="entry name" value="P-loop containing nucleoside triphosphate hydrolases"/>
    <property type="match status" value="1"/>
</dbReference>
<dbReference type="EMBL" id="JARBJD010000253">
    <property type="protein sequence ID" value="KAK2945609.1"/>
    <property type="molecule type" value="Genomic_DNA"/>
</dbReference>
<evidence type="ECO:0000259" key="3">
    <source>
        <dbReference type="PROSITE" id="PS50211"/>
    </source>
</evidence>
<evidence type="ECO:0000256" key="1">
    <source>
        <dbReference type="SAM" id="MobiDB-lite"/>
    </source>
</evidence>
<evidence type="ECO:0000256" key="2">
    <source>
        <dbReference type="SAM" id="Phobius"/>
    </source>
</evidence>
<keyword evidence="2" id="KW-0812">Transmembrane</keyword>
<evidence type="ECO:0000313" key="5">
    <source>
        <dbReference type="Proteomes" id="UP001281761"/>
    </source>
</evidence>
<feature type="transmembrane region" description="Helical" evidence="2">
    <location>
        <begin position="1826"/>
        <end position="1848"/>
    </location>
</feature>
<dbReference type="InterPro" id="IPR005113">
    <property type="entry name" value="uDENN_dom"/>
</dbReference>
<dbReference type="PROSITE" id="PS50096">
    <property type="entry name" value="IQ"/>
    <property type="match status" value="2"/>
</dbReference>
<feature type="transmembrane region" description="Helical" evidence="2">
    <location>
        <begin position="1801"/>
        <end position="1820"/>
    </location>
</feature>
<dbReference type="Gene3D" id="1.20.5.190">
    <property type="match status" value="1"/>
</dbReference>
<dbReference type="PROSITE" id="PS50211">
    <property type="entry name" value="DENN"/>
    <property type="match status" value="1"/>
</dbReference>
<name>A0ABQ9X2M6_9EUKA</name>
<accession>A0ABQ9X2M6</accession>
<feature type="compositionally biased region" description="Basic residues" evidence="1">
    <location>
        <begin position="1996"/>
        <end position="2005"/>
    </location>
</feature>
<keyword evidence="5" id="KW-1185">Reference proteome</keyword>
<feature type="region of interest" description="Disordered" evidence="1">
    <location>
        <begin position="890"/>
        <end position="929"/>
    </location>
</feature>
<dbReference type="InterPro" id="IPR043153">
    <property type="entry name" value="DENN_C"/>
</dbReference>